<feature type="compositionally biased region" description="Polar residues" evidence="1">
    <location>
        <begin position="266"/>
        <end position="278"/>
    </location>
</feature>
<organism evidence="3 4">
    <name type="scientific">Candidatus Wallbacteria bacterium HGW-Wallbacteria-1</name>
    <dbReference type="NCBI Taxonomy" id="2013854"/>
    <lineage>
        <taxon>Bacteria</taxon>
        <taxon>Candidatus Walliibacteriota</taxon>
    </lineage>
</organism>
<feature type="region of interest" description="Disordered" evidence="1">
    <location>
        <begin position="592"/>
        <end position="613"/>
    </location>
</feature>
<gene>
    <name evidence="3" type="ORF">CVV64_04435</name>
</gene>
<name>A0A2N1PRQ9_9BACT</name>
<comment type="caution">
    <text evidence="3">The sequence shown here is derived from an EMBL/GenBank/DDBJ whole genome shotgun (WGS) entry which is preliminary data.</text>
</comment>
<keyword evidence="2" id="KW-1133">Transmembrane helix</keyword>
<feature type="region of interest" description="Disordered" evidence="1">
    <location>
        <begin position="81"/>
        <end position="101"/>
    </location>
</feature>
<keyword evidence="2" id="KW-0472">Membrane</keyword>
<feature type="transmembrane region" description="Helical" evidence="2">
    <location>
        <begin position="109"/>
        <end position="132"/>
    </location>
</feature>
<evidence type="ECO:0000313" key="4">
    <source>
        <dbReference type="Proteomes" id="UP000233256"/>
    </source>
</evidence>
<feature type="compositionally biased region" description="Basic and acidic residues" evidence="1">
    <location>
        <begin position="255"/>
        <end position="265"/>
    </location>
</feature>
<feature type="region of interest" description="Disordered" evidence="1">
    <location>
        <begin position="255"/>
        <end position="278"/>
    </location>
</feature>
<sequence length="638" mass="71413">MKNKEKMASGLDIRPNTLLSLPEGLSLEIIETDKEIIHARFSGEEETLAFSREQVESWVLNESRIPPELFLLVREIESRENSRDDKQSPAPSAQSKTRAKKEKAEKSDFFCKVIPAVLILLLSAILLIQVSIKSAIMEKRKSLNNQLSNLPDADNLPAGFSLPQRDSELAGDLFTILEKANPGLQMEKSGTTVTMGALHFQINNETIAVTHSEIGPVSRNKLELGSTGFLIPADAMFMEILARTCSPYAVKASGKESSADSHTENENPLPQSNEIDTANNAESIRAITSIPKMGLPEFLDAAAINREFIIKEGLQIQPGEVRSLSFKAEKAMEKDDVRTALPLLRRLLAHEPSNLMTRYKIGRVYLSRKYTDGAKRIFTHICEKDPENSVFRAGLAEVLRLEGDGDGFRREFEKVVAAEPWNSKAKIQFASGLMEFGMVDQATTLLEKAMKDDPDSREVVLQIMVRGYLKKGKSQGAIKFLKELVNINSNRQDLLDTYIVALLDANRINDALSASEERLNSGQSARAMGWYGHILFKYLSRPEQAVHWFRLSFQAETPPPMFLQDFGLATMETGEIQDSLWALETLLKNDSSPVTLDNNENSDSPVRGPDIDPWKKDWKKQTASLINGLREVMEYEIR</sequence>
<evidence type="ECO:0000313" key="3">
    <source>
        <dbReference type="EMBL" id="PKK91024.1"/>
    </source>
</evidence>
<dbReference type="AlphaFoldDB" id="A0A2N1PRQ9"/>
<dbReference type="EMBL" id="PGXC01000003">
    <property type="protein sequence ID" value="PKK91024.1"/>
    <property type="molecule type" value="Genomic_DNA"/>
</dbReference>
<keyword evidence="2" id="KW-0812">Transmembrane</keyword>
<evidence type="ECO:0000256" key="2">
    <source>
        <dbReference type="SAM" id="Phobius"/>
    </source>
</evidence>
<protein>
    <submittedName>
        <fullName evidence="3">Uncharacterized protein</fullName>
    </submittedName>
</protein>
<dbReference type="SUPFAM" id="SSF48452">
    <property type="entry name" value="TPR-like"/>
    <property type="match status" value="1"/>
</dbReference>
<dbReference type="Proteomes" id="UP000233256">
    <property type="component" value="Unassembled WGS sequence"/>
</dbReference>
<accession>A0A2N1PRQ9</accession>
<dbReference type="InterPro" id="IPR011990">
    <property type="entry name" value="TPR-like_helical_dom_sf"/>
</dbReference>
<proteinExistence type="predicted"/>
<reference evidence="3 4" key="1">
    <citation type="journal article" date="2017" name="ISME J.">
        <title>Potential for microbial H2 and metal transformations associated with novel bacteria and archaea in deep terrestrial subsurface sediments.</title>
        <authorList>
            <person name="Hernsdorf A.W."/>
            <person name="Amano Y."/>
            <person name="Miyakawa K."/>
            <person name="Ise K."/>
            <person name="Suzuki Y."/>
            <person name="Anantharaman K."/>
            <person name="Probst A."/>
            <person name="Burstein D."/>
            <person name="Thomas B.C."/>
            <person name="Banfield J.F."/>
        </authorList>
    </citation>
    <scope>NUCLEOTIDE SEQUENCE [LARGE SCALE GENOMIC DNA]</scope>
    <source>
        <strain evidence="3">HGW-Wallbacteria-1</strain>
    </source>
</reference>
<dbReference type="Gene3D" id="1.25.40.10">
    <property type="entry name" value="Tetratricopeptide repeat domain"/>
    <property type="match status" value="1"/>
</dbReference>
<feature type="compositionally biased region" description="Polar residues" evidence="1">
    <location>
        <begin position="592"/>
        <end position="604"/>
    </location>
</feature>
<evidence type="ECO:0000256" key="1">
    <source>
        <dbReference type="SAM" id="MobiDB-lite"/>
    </source>
</evidence>